<feature type="signal peptide" evidence="1">
    <location>
        <begin position="1"/>
        <end position="22"/>
    </location>
</feature>
<name>A0A6B0V6W3_IXORI</name>
<dbReference type="EMBL" id="GIFC01015338">
    <property type="protein sequence ID" value="MXU97421.1"/>
    <property type="molecule type" value="Transcribed_RNA"/>
</dbReference>
<accession>A0A6B0V6W3</accession>
<dbReference type="AlphaFoldDB" id="A0A6B0V6W3"/>
<protein>
    <submittedName>
        <fullName evidence="2">Putative secreted protein</fullName>
    </submittedName>
</protein>
<evidence type="ECO:0000313" key="2">
    <source>
        <dbReference type="EMBL" id="MXU97421.1"/>
    </source>
</evidence>
<feature type="chain" id="PRO_5025577258" evidence="1">
    <location>
        <begin position="23"/>
        <end position="266"/>
    </location>
</feature>
<organism evidence="2">
    <name type="scientific">Ixodes ricinus</name>
    <name type="common">Common tick</name>
    <name type="synonym">Acarus ricinus</name>
    <dbReference type="NCBI Taxonomy" id="34613"/>
    <lineage>
        <taxon>Eukaryota</taxon>
        <taxon>Metazoa</taxon>
        <taxon>Ecdysozoa</taxon>
        <taxon>Arthropoda</taxon>
        <taxon>Chelicerata</taxon>
        <taxon>Arachnida</taxon>
        <taxon>Acari</taxon>
        <taxon>Parasitiformes</taxon>
        <taxon>Ixodida</taxon>
        <taxon>Ixodoidea</taxon>
        <taxon>Ixodidae</taxon>
        <taxon>Ixodinae</taxon>
        <taxon>Ixodes</taxon>
    </lineage>
</organism>
<reference evidence="2" key="1">
    <citation type="submission" date="2019-12" db="EMBL/GenBank/DDBJ databases">
        <title>An insight into the sialome of adult female Ixodes ricinus ticks feeding for 6 days.</title>
        <authorList>
            <person name="Perner J."/>
            <person name="Ribeiro J.M.C."/>
        </authorList>
    </citation>
    <scope>NUCLEOTIDE SEQUENCE</scope>
    <source>
        <strain evidence="2">Semi-engorged</strain>
        <tissue evidence="2">Salivary glands</tissue>
    </source>
</reference>
<sequence>MVVPRVRVRRLVQLVLHVRVWCIVPVVEVARPIRRGHDRCRPHRHVAVVVRRDARWVRVRLVCPVVRGEEVAFWRGHLSRLPGQPALPGVGVVLCSGAHLGRHGATQPGAAAPCPLQGVLLAELVLLLHALLPPLALTGAQGHLLLLLLLEERVLCQPGGGGPLFGDLHDGRSVGSGRHQLGIVLRQVLVGGPPVRLQELRQVFTRLLQLVLVQDHVKQLGRALGQLLRCHHLHVEVPTLRLAPRLYQPLEHLWGGYLDIDHDGRQ</sequence>
<evidence type="ECO:0000256" key="1">
    <source>
        <dbReference type="SAM" id="SignalP"/>
    </source>
</evidence>
<proteinExistence type="predicted"/>
<keyword evidence="1" id="KW-0732">Signal</keyword>